<keyword evidence="9" id="KW-1185">Reference proteome</keyword>
<dbReference type="AlphaFoldDB" id="Q4JWA9"/>
<gene>
    <name evidence="8" type="ordered locus">jk0736</name>
</gene>
<dbReference type="GeneID" id="92738259"/>
<evidence type="ECO:0000256" key="2">
    <source>
        <dbReference type="ARBA" id="ARBA00005128"/>
    </source>
</evidence>
<proteinExistence type="inferred from homology"/>
<dbReference type="PANTHER" id="PTHR12001:SF85">
    <property type="entry name" value="SHORT CHAIN ISOPRENYL DIPHOSPHATE SYNTHASE"/>
    <property type="match status" value="1"/>
</dbReference>
<evidence type="ECO:0000256" key="5">
    <source>
        <dbReference type="ARBA" id="ARBA00022723"/>
    </source>
</evidence>
<dbReference type="InterPro" id="IPR008949">
    <property type="entry name" value="Isoprenoid_synthase_dom_sf"/>
</dbReference>
<dbReference type="GO" id="GO:0004659">
    <property type="term" value="F:prenyltransferase activity"/>
    <property type="evidence" value="ECO:0007669"/>
    <property type="project" value="InterPro"/>
</dbReference>
<keyword evidence="4 7" id="KW-0808">Transferase</keyword>
<dbReference type="PATRIC" id="fig|306537.10.peg.744"/>
<keyword evidence="6" id="KW-0460">Magnesium</keyword>
<dbReference type="OrthoDB" id="4497239at2"/>
<dbReference type="PROSITE" id="PS00723">
    <property type="entry name" value="POLYPRENYL_SYNTHASE_1"/>
    <property type="match status" value="1"/>
</dbReference>
<dbReference type="Proteomes" id="UP000000545">
    <property type="component" value="Chromosome"/>
</dbReference>
<dbReference type="eggNOG" id="COG0142">
    <property type="taxonomic scope" value="Bacteria"/>
</dbReference>
<evidence type="ECO:0000313" key="8">
    <source>
        <dbReference type="EMBL" id="CAI36898.1"/>
    </source>
</evidence>
<evidence type="ECO:0000256" key="6">
    <source>
        <dbReference type="ARBA" id="ARBA00022842"/>
    </source>
</evidence>
<evidence type="ECO:0000256" key="3">
    <source>
        <dbReference type="ARBA" id="ARBA00006706"/>
    </source>
</evidence>
<dbReference type="SFLD" id="SFLDS00005">
    <property type="entry name" value="Isoprenoid_Synthase_Type_I"/>
    <property type="match status" value="1"/>
</dbReference>
<dbReference type="KEGG" id="cjk:jk0736"/>
<accession>Q4JWA9</accession>
<evidence type="ECO:0000256" key="1">
    <source>
        <dbReference type="ARBA" id="ARBA00001946"/>
    </source>
</evidence>
<dbReference type="EMBL" id="CR931997">
    <property type="protein sequence ID" value="CAI36898.1"/>
    <property type="molecule type" value="Genomic_DNA"/>
</dbReference>
<name>Q4JWA9_CORJK</name>
<organism evidence="8 9">
    <name type="scientific">Corynebacterium jeikeium (strain K411)</name>
    <dbReference type="NCBI Taxonomy" id="306537"/>
    <lineage>
        <taxon>Bacteria</taxon>
        <taxon>Bacillati</taxon>
        <taxon>Actinomycetota</taxon>
        <taxon>Actinomycetes</taxon>
        <taxon>Mycobacteriales</taxon>
        <taxon>Corynebacteriaceae</taxon>
        <taxon>Corynebacterium</taxon>
    </lineage>
</organism>
<dbReference type="PANTHER" id="PTHR12001">
    <property type="entry name" value="GERANYLGERANYL PYROPHOSPHATE SYNTHASE"/>
    <property type="match status" value="1"/>
</dbReference>
<comment type="cofactor">
    <cofactor evidence="1">
        <name>Mg(2+)</name>
        <dbReference type="ChEBI" id="CHEBI:18420"/>
    </cofactor>
</comment>
<dbReference type="GO" id="GO:0046872">
    <property type="term" value="F:metal ion binding"/>
    <property type="evidence" value="ECO:0007669"/>
    <property type="project" value="UniProtKB-KW"/>
</dbReference>
<dbReference type="InterPro" id="IPR000092">
    <property type="entry name" value="Polyprenyl_synt"/>
</dbReference>
<dbReference type="CDD" id="cd00685">
    <property type="entry name" value="Trans_IPPS_HT"/>
    <property type="match status" value="1"/>
</dbReference>
<dbReference type="HOGENOM" id="CLU_014015_2_1_11"/>
<dbReference type="SUPFAM" id="SSF48576">
    <property type="entry name" value="Terpenoid synthases"/>
    <property type="match status" value="1"/>
</dbReference>
<reference evidence="8 9" key="1">
    <citation type="journal article" date="2005" name="J. Bacteriol.">
        <title>Complete genome sequence and analysis of the multiresistant nosocomial pathogen Corynebacterium jeikeium K411, a lipid-requiring bacterium of the human skin flora.</title>
        <authorList>
            <person name="Tauch A."/>
            <person name="Kaiser O."/>
            <person name="Hain T."/>
            <person name="Goesmann A."/>
            <person name="Weisshaar B."/>
            <person name="Albersmeier A."/>
            <person name="Bekel T."/>
            <person name="Bischoff N."/>
            <person name="Brune I."/>
            <person name="Chakraborty T."/>
            <person name="Kalinowski J."/>
            <person name="Meyer F."/>
            <person name="Rupp O."/>
            <person name="Schneiker S."/>
            <person name="Viehoever P."/>
            <person name="Puehler A."/>
        </authorList>
    </citation>
    <scope>NUCLEOTIDE SEQUENCE [LARGE SCALE GENOMIC DNA]</scope>
    <source>
        <strain evidence="8 9">K411</strain>
    </source>
</reference>
<dbReference type="GO" id="GO:0008299">
    <property type="term" value="P:isoprenoid biosynthetic process"/>
    <property type="evidence" value="ECO:0007669"/>
    <property type="project" value="InterPro"/>
</dbReference>
<dbReference type="Pfam" id="PF00348">
    <property type="entry name" value="polyprenyl_synt"/>
    <property type="match status" value="1"/>
</dbReference>
<evidence type="ECO:0000256" key="4">
    <source>
        <dbReference type="ARBA" id="ARBA00022679"/>
    </source>
</evidence>
<evidence type="ECO:0000313" key="9">
    <source>
        <dbReference type="Proteomes" id="UP000000545"/>
    </source>
</evidence>
<keyword evidence="5" id="KW-0479">Metal-binding</keyword>
<dbReference type="RefSeq" id="WP_005295985.1">
    <property type="nucleotide sequence ID" value="NC_007164.1"/>
</dbReference>
<dbReference type="InterPro" id="IPR033749">
    <property type="entry name" value="Polyprenyl_synt_CS"/>
</dbReference>
<comment type="similarity">
    <text evidence="3 7">Belongs to the FPP/GGPP synthase family.</text>
</comment>
<evidence type="ECO:0000256" key="7">
    <source>
        <dbReference type="RuleBase" id="RU004466"/>
    </source>
</evidence>
<sequence>MSTDELAALPWRLDSPLSAVPSAVDAQLKEYLSRSQEEFSPIGSLVGGAITVLSDFIVNGGKRVRPTFAWAGIRAAIEGGGGSPDALCGKGGDATSSSSADFNQGAILNALSAFEFIQACALIHDDIIDRSDTRRGFSTAHRTFESKHRERGWLGSSEHYGVSQAILIGDLAFAWADDLYNGSGLSATALQRARPAWRAMRTEVIAGQILDIALEANGSEDVADSFAVIKYKTASYTVARPLHIGAALAGANEQTQSMLRNVGQDIGEAFQLRDDQLGVFGDPEVTGKPSGDDLRTGKRTTLINEALRSGGEPQVAALRAGLGKGEDSTEADIERLRDIIYDTGAQAKVEKLIEARTQRAIESLQAGGLGADITAELTQLAEKLTHRRF</sequence>
<dbReference type="Gene3D" id="1.10.600.10">
    <property type="entry name" value="Farnesyl Diphosphate Synthase"/>
    <property type="match status" value="1"/>
</dbReference>
<protein>
    <submittedName>
        <fullName evidence="8">Putative polyprenyl diphosphate synthase</fullName>
    </submittedName>
</protein>
<dbReference type="STRING" id="306537.jk0736"/>
<comment type="pathway">
    <text evidence="2">Isoprenoid biosynthesis.</text>
</comment>